<dbReference type="GO" id="GO:0004751">
    <property type="term" value="F:ribose-5-phosphate isomerase activity"/>
    <property type="evidence" value="ECO:0007669"/>
    <property type="project" value="UniProtKB-EC"/>
</dbReference>
<feature type="compositionally biased region" description="Basic and acidic residues" evidence="1">
    <location>
        <begin position="63"/>
        <end position="75"/>
    </location>
</feature>
<feature type="non-terminal residue" evidence="2">
    <location>
        <position position="162"/>
    </location>
</feature>
<sequence length="162" mass="18236">AHRHRRRPRRRPPQGRARRVPGPGGPRGRRPGDDRRRVRRLPGLRRRRRPGRGRRIGRGGGVRVRDGDRDLDRRQQGPGCAGRGRARRHLRPHGQGAQRRQRGLHRSPPHRPAGGGGVARHLPVVDLAGRPPRPQAREDHRARGRCGGRLARRRPPGRGAAV</sequence>
<dbReference type="EMBL" id="CADCSY010000092">
    <property type="protein sequence ID" value="CAA9247111.1"/>
    <property type="molecule type" value="Genomic_DNA"/>
</dbReference>
<accession>A0A6J4ID51</accession>
<feature type="non-terminal residue" evidence="2">
    <location>
        <position position="1"/>
    </location>
</feature>
<protein>
    <submittedName>
        <fullName evidence="2">Ribose 5-phosphate isomerase B</fullName>
        <ecNumber evidence="2">5.3.1.6</ecNumber>
    </submittedName>
</protein>
<feature type="compositionally biased region" description="Basic residues" evidence="1">
    <location>
        <begin position="37"/>
        <end position="57"/>
    </location>
</feature>
<evidence type="ECO:0000256" key="1">
    <source>
        <dbReference type="SAM" id="MobiDB-lite"/>
    </source>
</evidence>
<organism evidence="2">
    <name type="scientific">uncultured Acidimicrobiales bacterium</name>
    <dbReference type="NCBI Taxonomy" id="310071"/>
    <lineage>
        <taxon>Bacteria</taxon>
        <taxon>Bacillati</taxon>
        <taxon>Actinomycetota</taxon>
        <taxon>Acidimicrobiia</taxon>
        <taxon>Acidimicrobiales</taxon>
        <taxon>environmental samples</taxon>
    </lineage>
</organism>
<name>A0A6J4ID51_9ACTN</name>
<dbReference type="EC" id="5.3.1.6" evidence="2"/>
<proteinExistence type="predicted"/>
<reference evidence="2" key="1">
    <citation type="submission" date="2020-02" db="EMBL/GenBank/DDBJ databases">
        <authorList>
            <person name="Meier V. D."/>
        </authorList>
    </citation>
    <scope>NUCLEOTIDE SEQUENCE</scope>
    <source>
        <strain evidence="2">AVDCRST_MAG20</strain>
    </source>
</reference>
<feature type="compositionally biased region" description="Basic residues" evidence="1">
    <location>
        <begin position="1"/>
        <end position="19"/>
    </location>
</feature>
<gene>
    <name evidence="2" type="ORF">AVDCRST_MAG20-2149</name>
</gene>
<feature type="region of interest" description="Disordered" evidence="1">
    <location>
        <begin position="1"/>
        <end position="162"/>
    </location>
</feature>
<feature type="compositionally biased region" description="Basic residues" evidence="1">
    <location>
        <begin position="99"/>
        <end position="109"/>
    </location>
</feature>
<keyword evidence="2" id="KW-0413">Isomerase</keyword>
<feature type="compositionally biased region" description="Basic residues" evidence="1">
    <location>
        <begin position="142"/>
        <end position="156"/>
    </location>
</feature>
<dbReference type="AlphaFoldDB" id="A0A6J4ID51"/>
<evidence type="ECO:0000313" key="2">
    <source>
        <dbReference type="EMBL" id="CAA9247111.1"/>
    </source>
</evidence>